<proteinExistence type="predicted"/>
<evidence type="ECO:0000256" key="1">
    <source>
        <dbReference type="SAM" id="MobiDB-lite"/>
    </source>
</evidence>
<dbReference type="OrthoDB" id="2445133at2759"/>
<dbReference type="VEuPathDB" id="TrichDB:TVAGG3_0321050"/>
<dbReference type="AlphaFoldDB" id="A2DYJ3"/>
<dbReference type="RefSeq" id="XP_001326751.1">
    <property type="nucleotide sequence ID" value="XM_001326716.1"/>
</dbReference>
<protein>
    <recommendedName>
        <fullName evidence="4">UBX domain-containing protein</fullName>
    </recommendedName>
</protein>
<evidence type="ECO:0008006" key="4">
    <source>
        <dbReference type="Google" id="ProtNLM"/>
    </source>
</evidence>
<sequence length="327" mass="37949">MARYLTQRSKTNVNPPFFSDLLEILEDRRQKPNQVLIVSLEDDDDVNCTRFWSIPQIYQTTMNRCKIVRIYRELQATNYMIFTEQYPVSSLPTIFVFGQNSTVPTFTFSGHIPNPFEFIAQFNSLNPPTITYTQLSTADPQVNEYDPFAEELHSRNPENTTKTTPAPKMEFADEEYVDPYLAPRPKPKPASTKTPNTQPAQPKPKLTVTVDLPDGQQAHNDFSVTQPLFIVHKWLITLVPPNAEFKVYVLPSNEEFSDSQFDNLSKYLPSLHLKIVIQRKPFPKLKLPGLSKIKEWWDYISPFATKDDDYMDFHRPNQQPVHRARHI</sequence>
<dbReference type="InParanoid" id="A2DYJ3"/>
<keyword evidence="3" id="KW-1185">Reference proteome</keyword>
<feature type="region of interest" description="Disordered" evidence="1">
    <location>
        <begin position="150"/>
        <end position="210"/>
    </location>
</feature>
<reference evidence="2" key="2">
    <citation type="journal article" date="2007" name="Science">
        <title>Draft genome sequence of the sexually transmitted pathogen Trichomonas vaginalis.</title>
        <authorList>
            <person name="Carlton J.M."/>
            <person name="Hirt R.P."/>
            <person name="Silva J.C."/>
            <person name="Delcher A.L."/>
            <person name="Schatz M."/>
            <person name="Zhao Q."/>
            <person name="Wortman J.R."/>
            <person name="Bidwell S.L."/>
            <person name="Alsmark U.C.M."/>
            <person name="Besteiro S."/>
            <person name="Sicheritz-Ponten T."/>
            <person name="Noel C.J."/>
            <person name="Dacks J.B."/>
            <person name="Foster P.G."/>
            <person name="Simillion C."/>
            <person name="Van de Peer Y."/>
            <person name="Miranda-Saavedra D."/>
            <person name="Barton G.J."/>
            <person name="Westrop G.D."/>
            <person name="Mueller S."/>
            <person name="Dessi D."/>
            <person name="Fiori P.L."/>
            <person name="Ren Q."/>
            <person name="Paulsen I."/>
            <person name="Zhang H."/>
            <person name="Bastida-Corcuera F.D."/>
            <person name="Simoes-Barbosa A."/>
            <person name="Brown M.T."/>
            <person name="Hayes R.D."/>
            <person name="Mukherjee M."/>
            <person name="Okumura C.Y."/>
            <person name="Schneider R."/>
            <person name="Smith A.J."/>
            <person name="Vanacova S."/>
            <person name="Villalvazo M."/>
            <person name="Haas B.J."/>
            <person name="Pertea M."/>
            <person name="Feldblyum T.V."/>
            <person name="Utterback T.R."/>
            <person name="Shu C.L."/>
            <person name="Osoegawa K."/>
            <person name="de Jong P.J."/>
            <person name="Hrdy I."/>
            <person name="Horvathova L."/>
            <person name="Zubacova Z."/>
            <person name="Dolezal P."/>
            <person name="Malik S.B."/>
            <person name="Logsdon J.M. Jr."/>
            <person name="Henze K."/>
            <person name="Gupta A."/>
            <person name="Wang C.C."/>
            <person name="Dunne R.L."/>
            <person name="Upcroft J.A."/>
            <person name="Upcroft P."/>
            <person name="White O."/>
            <person name="Salzberg S.L."/>
            <person name="Tang P."/>
            <person name="Chiu C.-H."/>
            <person name="Lee Y.-S."/>
            <person name="Embley T.M."/>
            <person name="Coombs G.H."/>
            <person name="Mottram J.C."/>
            <person name="Tachezy J."/>
            <person name="Fraser-Liggett C.M."/>
            <person name="Johnson P.J."/>
        </authorList>
    </citation>
    <scope>NUCLEOTIDE SEQUENCE [LARGE SCALE GENOMIC DNA]</scope>
    <source>
        <strain evidence="2">G3</strain>
    </source>
</reference>
<dbReference type="Proteomes" id="UP000001542">
    <property type="component" value="Unassembled WGS sequence"/>
</dbReference>
<dbReference type="KEGG" id="tva:4772517"/>
<name>A2DYJ3_TRIV3</name>
<dbReference type="VEuPathDB" id="TrichDB:TVAG_388600"/>
<gene>
    <name evidence="2" type="ORF">TVAG_388600</name>
</gene>
<feature type="compositionally biased region" description="Polar residues" evidence="1">
    <location>
        <begin position="191"/>
        <end position="200"/>
    </location>
</feature>
<evidence type="ECO:0000313" key="2">
    <source>
        <dbReference type="EMBL" id="EAY14528.1"/>
    </source>
</evidence>
<evidence type="ECO:0000313" key="3">
    <source>
        <dbReference type="Proteomes" id="UP000001542"/>
    </source>
</evidence>
<organism evidence="2 3">
    <name type="scientific">Trichomonas vaginalis (strain ATCC PRA-98 / G3)</name>
    <dbReference type="NCBI Taxonomy" id="412133"/>
    <lineage>
        <taxon>Eukaryota</taxon>
        <taxon>Metamonada</taxon>
        <taxon>Parabasalia</taxon>
        <taxon>Trichomonadida</taxon>
        <taxon>Trichomonadidae</taxon>
        <taxon>Trichomonas</taxon>
    </lineage>
</organism>
<reference evidence="2" key="1">
    <citation type="submission" date="2006-10" db="EMBL/GenBank/DDBJ databases">
        <authorList>
            <person name="Amadeo P."/>
            <person name="Zhao Q."/>
            <person name="Wortman J."/>
            <person name="Fraser-Liggett C."/>
            <person name="Carlton J."/>
        </authorList>
    </citation>
    <scope>NUCLEOTIDE SEQUENCE</scope>
    <source>
        <strain evidence="2">G3</strain>
    </source>
</reference>
<accession>A2DYJ3</accession>
<dbReference type="EMBL" id="DS113269">
    <property type="protein sequence ID" value="EAY14528.1"/>
    <property type="molecule type" value="Genomic_DNA"/>
</dbReference>